<dbReference type="Proteomes" id="UP000582837">
    <property type="component" value="Unassembled WGS sequence"/>
</dbReference>
<feature type="domain" description="AB hydrolase-1" evidence="1">
    <location>
        <begin position="62"/>
        <end position="313"/>
    </location>
</feature>
<dbReference type="Pfam" id="PF00561">
    <property type="entry name" value="Abhydrolase_1"/>
    <property type="match status" value="1"/>
</dbReference>
<reference evidence="2 3" key="1">
    <citation type="submission" date="2020-08" db="EMBL/GenBank/DDBJ databases">
        <title>Genomic Encyclopedia of Type Strains, Phase IV (KMG-IV): sequencing the most valuable type-strain genomes for metagenomic binning, comparative biology and taxonomic classification.</title>
        <authorList>
            <person name="Goeker M."/>
        </authorList>
    </citation>
    <scope>NUCLEOTIDE SEQUENCE [LARGE SCALE GENOMIC DNA]</scope>
    <source>
        <strain evidence="2 3">DSM 29007</strain>
    </source>
</reference>
<evidence type="ECO:0000313" key="3">
    <source>
        <dbReference type="Proteomes" id="UP000582837"/>
    </source>
</evidence>
<dbReference type="InterPro" id="IPR000073">
    <property type="entry name" value="AB_hydrolase_1"/>
</dbReference>
<dbReference type="InterPro" id="IPR029058">
    <property type="entry name" value="AB_hydrolase_fold"/>
</dbReference>
<dbReference type="GO" id="GO:0004806">
    <property type="term" value="F:triacylglycerol lipase activity"/>
    <property type="evidence" value="ECO:0007669"/>
    <property type="project" value="TreeGrafter"/>
</dbReference>
<proteinExistence type="predicted"/>
<sequence length="335" mass="36145">MPLAHLFGDATLSLLAARTPKPVLTWPLAPVDTSAVRRVEPIVVPANGLQITCETFGDPAHPPILLIMGLAAQMVQWDDEFCARLAVRGWFVIRYDNRDIGRSTWMTGAPVPRVVALVAAKRRGLPVGVPYLLDDMARDALGVLDALGIASAHVVGVSMGGMIAQSVAVLAPGRVRSLTSVMSHTGEDDLPHPHWRASAALFLPAPRGRDAVVRRAITMWRILNGHRIAVDLARTRTQVLKAYERGRNPSGVARQLAAILASPSRADALRELRIPTLVIHGDEDPLVPLQGGRRTAELIPGARLEIIPAMGHALPPPLWDTLINHITTHARNADG</sequence>
<dbReference type="InterPro" id="IPR050471">
    <property type="entry name" value="AB_hydrolase"/>
</dbReference>
<dbReference type="PANTHER" id="PTHR43433">
    <property type="entry name" value="HYDROLASE, ALPHA/BETA FOLD FAMILY PROTEIN"/>
    <property type="match status" value="1"/>
</dbReference>
<dbReference type="AlphaFoldDB" id="A0A841GLE0"/>
<dbReference type="PRINTS" id="PR00111">
    <property type="entry name" value="ABHYDROLASE"/>
</dbReference>
<dbReference type="PANTHER" id="PTHR43433:SF5">
    <property type="entry name" value="AB HYDROLASE-1 DOMAIN-CONTAINING PROTEIN"/>
    <property type="match status" value="1"/>
</dbReference>
<gene>
    <name evidence="2" type="ORF">HNQ61_001186</name>
</gene>
<organism evidence="2 3">
    <name type="scientific">Longimicrobium terrae</name>
    <dbReference type="NCBI Taxonomy" id="1639882"/>
    <lineage>
        <taxon>Bacteria</taxon>
        <taxon>Pseudomonadati</taxon>
        <taxon>Gemmatimonadota</taxon>
        <taxon>Longimicrobiia</taxon>
        <taxon>Longimicrobiales</taxon>
        <taxon>Longimicrobiaceae</taxon>
        <taxon>Longimicrobium</taxon>
    </lineage>
</organism>
<dbReference type="GO" id="GO:0046503">
    <property type="term" value="P:glycerolipid catabolic process"/>
    <property type="evidence" value="ECO:0007669"/>
    <property type="project" value="TreeGrafter"/>
</dbReference>
<evidence type="ECO:0000313" key="2">
    <source>
        <dbReference type="EMBL" id="MBB6069571.1"/>
    </source>
</evidence>
<dbReference type="Gene3D" id="3.40.50.1820">
    <property type="entry name" value="alpha/beta hydrolase"/>
    <property type="match status" value="1"/>
</dbReference>
<protein>
    <submittedName>
        <fullName evidence="2">Pimeloyl-ACP methyl ester carboxylesterase</fullName>
    </submittedName>
</protein>
<dbReference type="RefSeq" id="WP_170037325.1">
    <property type="nucleotide sequence ID" value="NZ_JABDTL010000002.1"/>
</dbReference>
<dbReference type="SUPFAM" id="SSF53474">
    <property type="entry name" value="alpha/beta-Hydrolases"/>
    <property type="match status" value="1"/>
</dbReference>
<dbReference type="EMBL" id="JACHIA010000002">
    <property type="protein sequence ID" value="MBB6069571.1"/>
    <property type="molecule type" value="Genomic_DNA"/>
</dbReference>
<evidence type="ECO:0000259" key="1">
    <source>
        <dbReference type="Pfam" id="PF00561"/>
    </source>
</evidence>
<name>A0A841GLE0_9BACT</name>
<comment type="caution">
    <text evidence="2">The sequence shown here is derived from an EMBL/GenBank/DDBJ whole genome shotgun (WGS) entry which is preliminary data.</text>
</comment>
<keyword evidence="3" id="KW-1185">Reference proteome</keyword>
<accession>A0A841GLE0</accession>